<dbReference type="GO" id="GO:0042147">
    <property type="term" value="P:retrograde transport, endosome to Golgi"/>
    <property type="evidence" value="ECO:0007669"/>
    <property type="project" value="TreeGrafter"/>
</dbReference>
<feature type="domain" description="LAA1-like C-terminal TPR repeats" evidence="1">
    <location>
        <begin position="1802"/>
        <end position="1959"/>
    </location>
</feature>
<evidence type="ECO:0000259" key="1">
    <source>
        <dbReference type="Pfam" id="PF25808"/>
    </source>
</evidence>
<dbReference type="GO" id="GO:0006897">
    <property type="term" value="P:endocytosis"/>
    <property type="evidence" value="ECO:0007669"/>
    <property type="project" value="TreeGrafter"/>
</dbReference>
<dbReference type="HOGENOM" id="CLU_231814_0_0_1"/>
<name>C5DKC1_LACTC</name>
<protein>
    <submittedName>
        <fullName evidence="2">KLTH0F03388p</fullName>
    </submittedName>
</protein>
<dbReference type="InterPro" id="IPR057981">
    <property type="entry name" value="TPR_LAA1-like_C"/>
</dbReference>
<dbReference type="GeneID" id="8292551"/>
<dbReference type="EMBL" id="CU928170">
    <property type="protein sequence ID" value="CAR23922.1"/>
    <property type="molecule type" value="Genomic_DNA"/>
</dbReference>
<dbReference type="FunCoup" id="C5DKC1">
    <property type="interactions" value="127"/>
</dbReference>
<dbReference type="InterPro" id="IPR040108">
    <property type="entry name" value="Laa1/Sip1/HEATR5"/>
</dbReference>
<organism evidence="2 3">
    <name type="scientific">Lachancea thermotolerans (strain ATCC 56472 / CBS 6340 / NRRL Y-8284)</name>
    <name type="common">Yeast</name>
    <name type="synonym">Kluyveromyces thermotolerans</name>
    <dbReference type="NCBI Taxonomy" id="559295"/>
    <lineage>
        <taxon>Eukaryota</taxon>
        <taxon>Fungi</taxon>
        <taxon>Dikarya</taxon>
        <taxon>Ascomycota</taxon>
        <taxon>Saccharomycotina</taxon>
        <taxon>Saccharomycetes</taxon>
        <taxon>Saccharomycetales</taxon>
        <taxon>Saccharomycetaceae</taxon>
        <taxon>Lachancea</taxon>
    </lineage>
</organism>
<dbReference type="InParanoid" id="C5DKC1"/>
<dbReference type="GO" id="GO:0016020">
    <property type="term" value="C:membrane"/>
    <property type="evidence" value="ECO:0007669"/>
    <property type="project" value="TreeGrafter"/>
</dbReference>
<dbReference type="InterPro" id="IPR016024">
    <property type="entry name" value="ARM-type_fold"/>
</dbReference>
<dbReference type="Pfam" id="PF25808">
    <property type="entry name" value="TPR_LAA1_C"/>
    <property type="match status" value="1"/>
</dbReference>
<dbReference type="KEGG" id="lth:KLTH0F03388g"/>
<dbReference type="OMA" id="WEFKLFI"/>
<dbReference type="GO" id="GO:0005794">
    <property type="term" value="C:Golgi apparatus"/>
    <property type="evidence" value="ECO:0007669"/>
    <property type="project" value="TreeGrafter"/>
</dbReference>
<dbReference type="eggNOG" id="KOG1822">
    <property type="taxonomic scope" value="Eukaryota"/>
</dbReference>
<dbReference type="PANTHER" id="PTHR21663">
    <property type="entry name" value="HYPOTHETICAL HEAT DOMAIN-CONTAINING"/>
    <property type="match status" value="1"/>
</dbReference>
<keyword evidence="3" id="KW-1185">Reference proteome</keyword>
<dbReference type="STRING" id="559295.C5DKC1"/>
<dbReference type="Proteomes" id="UP000002036">
    <property type="component" value="Chromosome F"/>
</dbReference>
<evidence type="ECO:0000313" key="3">
    <source>
        <dbReference type="Proteomes" id="UP000002036"/>
    </source>
</evidence>
<dbReference type="GO" id="GO:0005829">
    <property type="term" value="C:cytosol"/>
    <property type="evidence" value="ECO:0007669"/>
    <property type="project" value="GOC"/>
</dbReference>
<dbReference type="Pfam" id="PF20210">
    <property type="entry name" value="Laa1_Sip1_HTR5"/>
    <property type="match status" value="1"/>
</dbReference>
<dbReference type="RefSeq" id="XP_002554359.1">
    <property type="nucleotide sequence ID" value="XM_002554313.1"/>
</dbReference>
<evidence type="ECO:0000313" key="2">
    <source>
        <dbReference type="EMBL" id="CAR23922.1"/>
    </source>
</evidence>
<accession>C5DKC1</accession>
<reference evidence="2 3" key="1">
    <citation type="journal article" date="2009" name="Genome Res.">
        <title>Comparative genomics of protoploid Saccharomycetaceae.</title>
        <authorList>
            <consortium name="The Genolevures Consortium"/>
            <person name="Souciet J.-L."/>
            <person name="Dujon B."/>
            <person name="Gaillardin C."/>
            <person name="Johnston M."/>
            <person name="Baret P.V."/>
            <person name="Cliften P."/>
            <person name="Sherman D.J."/>
            <person name="Weissenbach J."/>
            <person name="Westhof E."/>
            <person name="Wincker P."/>
            <person name="Jubin C."/>
            <person name="Poulain J."/>
            <person name="Barbe V."/>
            <person name="Segurens B."/>
            <person name="Artiguenave F."/>
            <person name="Anthouard V."/>
            <person name="Vacherie B."/>
            <person name="Val M.-E."/>
            <person name="Fulton R.S."/>
            <person name="Minx P."/>
            <person name="Wilson R."/>
            <person name="Durrens P."/>
            <person name="Jean G."/>
            <person name="Marck C."/>
            <person name="Martin T."/>
            <person name="Nikolski M."/>
            <person name="Rolland T."/>
            <person name="Seret M.-L."/>
            <person name="Casaregola S."/>
            <person name="Despons L."/>
            <person name="Fairhead C."/>
            <person name="Fischer G."/>
            <person name="Lafontaine I."/>
            <person name="Leh V."/>
            <person name="Lemaire M."/>
            <person name="de Montigny J."/>
            <person name="Neuveglise C."/>
            <person name="Thierry A."/>
            <person name="Blanc-Lenfle I."/>
            <person name="Bleykasten C."/>
            <person name="Diffels J."/>
            <person name="Fritsch E."/>
            <person name="Frangeul L."/>
            <person name="Goeffon A."/>
            <person name="Jauniaux N."/>
            <person name="Kachouri-Lafond R."/>
            <person name="Payen C."/>
            <person name="Potier S."/>
            <person name="Pribylova L."/>
            <person name="Ozanne C."/>
            <person name="Richard G.-F."/>
            <person name="Sacerdot C."/>
            <person name="Straub M.-L."/>
            <person name="Talla E."/>
        </authorList>
    </citation>
    <scope>NUCLEOTIDE SEQUENCE [LARGE SCALE GENOMIC DNA]</scope>
    <source>
        <strain evidence="3">ATCC 56472 / CBS 6340 / NRRL Y-8284</strain>
    </source>
</reference>
<sequence length="1972" mass="220669">MSAEPSDRITAQIEQSDSKKHTLLAWISASTWTLQKSEDAGKAESVLFQLDELIKCVSEKEEDFPVISYTLSENISNLYVLCLKVLRTRKPRIVYDTTITLSNVLCEETMTAETGKKSKKKTYTYSAVKLASTVVLTQLAVLFAEELSSLLPPLLPDILKNVKKTIEKEKNMHAAYLPCLMKLGAVILGTSPKIDHAIIGKLAKTIKNIMHEVVLDTQVYPISFIGLVIKSYGLLFKNDEFLSLQSSSNHLDTFKSKFMQNNYAYFGLLHDETRLDTSSCIAEVLYDWCFQKKTISMDDVLTFLADVFLTSDARSVKSGSFEALAHFIGLALVADGEFLAGEKYLRIIVKLTGLVFDNSKTKAQKLDIISSYLEYFENLHSIILPHVSEPSKLLILFAIYDCNEANSSDLLVDKEGEVHYSTLAFLQLSHRLMTELSSAFSSNSRHASTIKTVLLELSTSSNFQIRIHGSNVLKTFLHFAPIHLSDVLEKSLEALSKELLVTNSFSFPKVHGHTFVIANLIEISSTDYVPNELIMRILIFATSILKEHPVSSGLSAYFKQLVSWILLCGLMNYGDEDFLRTQSPQLFLFWNSVLTHTYNYRDEDELYKNVELRNHALTCLLAYLGRIDISADIAKQVSFLLAKCTNFNNSIILKTKTIDNVLLQNENRILQIYLRVHEYVKHEFNSAILILIVKNFADPNLYSESTQSGSDSMRSKQESSSKATASNSYVLNPSVLLSDTSGFAYGLSSKVNGFTIDGLKASNCILSSRSLEPWGGESGFWYSCFEKEVYKPITSVLSYDCLILLYGHNGYSTREVYSPRVTTSIINSSMEVFSLIFPFLNDKIQYSVLESMNSCIFSKKTVSLRSIAIAINCCTAIHGALSIAQEHALAVEDSVASLLIKILKDIPINEDAILAKLKAECMGLVLAASSRNAAYNDTENENITGAYEIIVKDICDHDEPYSRVFNALSVSCAQHFNSRRLKFAPALSLLESLVRDPHPIVHTWTLESISILIANIPTMDVSKASNLLLELESIYVSENYGKNSSSIWAVSYSSRFSSHRIIGKILVHLTQILGPEITRLSKSSVQAFKNLFYLLLESKDSIQELQGVLIAVNLAAFKLNGDLSGELAIPASSKFIGEALYISLGRRALLRSGRSSRVRLLEAYNESGVAASFQLLTQFVKLEMFHGLYRKLENLIWAYIALFPDSQPAKDFVLEWFEHTFTQDLSWTERLCKLFFVSKSELLALASRNTPFVSSEGGVGGVNLNEDTEEKDSIVENEEKAFTEESKAAVNLDSLSWETKLLIMTLLRKLFLNVKEERKLMNVLYVKMPQLIKVCFSASTVNVPDVRKAGIEILGLLITTYNDRSWVAGETYLEEEEAHFVSALMPAFESGSFPLIIPSALKVCAVYLCSSPTNSHPNSRISNLLVNSLTEIVEKPETWSVGEVKVSTKRSKTEVELSILDAWAHLANYAYKEKESKISELVKDYCETLAPLWIIHLREFVSLNNSTSVINKGKNLKVGREKDWRFSKYKKVWLSFANAIASVNIIDKSVVSRCLNEDDLHSFVFVVAAQCLQQLTLDFEIRDIKSSTLTVLYRILLIEVPYEPFFNDGVHEEIEEIFERVVVTGNVEERTRLVDVIEVLVVGYLNQCSKQDHFFAEADKVYHLVRILLMLISSKLPFIRSESGEAVETSFEETELQFLRKCFSTAAKVISKFPVEFRTDLNACLLFIVGRVFESPSRNSLVPVVLPLLKTLVCLGDPSDVEKDLIVVFFESNKNTIFGQLSKDLAITTLSILENNGRDCFSDDDVTSVVTLLYEGLQSDSTVAVVVRAYKSLVKKSANSAECREIVRRFMLAVASEVDGAGGNPELLNVEALVDAVGAFSETCLQIDNFDSKAALSFSLHLLLSLSRKVPAKCGLIRDEVIRLIKSDPDSSKSAVKENLVQDEKNSLMKLVSTPSQNDERIEGGIELRIFS</sequence>
<dbReference type="OrthoDB" id="192608at2759"/>
<dbReference type="GO" id="GO:0030139">
    <property type="term" value="C:endocytic vesicle"/>
    <property type="evidence" value="ECO:0007669"/>
    <property type="project" value="TreeGrafter"/>
</dbReference>
<gene>
    <name evidence="2" type="ordered locus">KLTH0F03388g</name>
</gene>
<dbReference type="InterPro" id="IPR046837">
    <property type="entry name" value="Laa1/Sip1/HEATR5-like_HEAT"/>
</dbReference>
<dbReference type="SUPFAM" id="SSF48371">
    <property type="entry name" value="ARM repeat"/>
    <property type="match status" value="1"/>
</dbReference>
<dbReference type="GO" id="GO:0008104">
    <property type="term" value="P:intracellular protein localization"/>
    <property type="evidence" value="ECO:0007669"/>
    <property type="project" value="TreeGrafter"/>
</dbReference>
<dbReference type="PANTHER" id="PTHR21663:SF0">
    <property type="entry name" value="HEAT REPEAT-CONTAINING PROTEIN 5B"/>
    <property type="match status" value="1"/>
</dbReference>
<proteinExistence type="predicted"/>